<comment type="similarity">
    <text evidence="1">Belongs to the leucine-binding protein family.</text>
</comment>
<dbReference type="InterPro" id="IPR028081">
    <property type="entry name" value="Leu-bd"/>
</dbReference>
<evidence type="ECO:0000313" key="5">
    <source>
        <dbReference type="EMBL" id="GAA2450512.1"/>
    </source>
</evidence>
<name>A0ABN3K609_9ACTN</name>
<evidence type="ECO:0000256" key="2">
    <source>
        <dbReference type="ARBA" id="ARBA00022729"/>
    </source>
</evidence>
<feature type="chain" id="PRO_5046884494" evidence="3">
    <location>
        <begin position="28"/>
        <end position="420"/>
    </location>
</feature>
<dbReference type="Pfam" id="PF13458">
    <property type="entry name" value="Peripla_BP_6"/>
    <property type="match status" value="1"/>
</dbReference>
<dbReference type="PROSITE" id="PS51257">
    <property type="entry name" value="PROKAR_LIPOPROTEIN"/>
    <property type="match status" value="1"/>
</dbReference>
<dbReference type="SUPFAM" id="SSF53822">
    <property type="entry name" value="Periplasmic binding protein-like I"/>
    <property type="match status" value="1"/>
</dbReference>
<dbReference type="Gene3D" id="3.40.50.2300">
    <property type="match status" value="2"/>
</dbReference>
<evidence type="ECO:0000259" key="4">
    <source>
        <dbReference type="Pfam" id="PF13458"/>
    </source>
</evidence>
<protein>
    <submittedName>
        <fullName evidence="5">ABC transporter substrate-binding protein</fullName>
    </submittedName>
</protein>
<keyword evidence="6" id="KW-1185">Reference proteome</keyword>
<evidence type="ECO:0000256" key="3">
    <source>
        <dbReference type="SAM" id="SignalP"/>
    </source>
</evidence>
<comment type="caution">
    <text evidence="5">The sequence shown here is derived from an EMBL/GenBank/DDBJ whole genome shotgun (WGS) entry which is preliminary data.</text>
</comment>
<sequence length="420" mass="43876">MKMRTPRTAAVAAAVLALIATGCSGKAGGGDSGGTGAGGVRTDKGVTDDAIRIGALTDMTGVYASLGKSVTQAQQLYVDKINEDGGICGRKLELTVRDHGYDAGKAIPAYTELQPKVVGFVQFLGSPFVSAVKERVDSRDKLLVLPQAWSADLLGSEYIRTIGATYDVETVNAVDFLLAEKRIAEGDPVGHVYFEGDYGENALKGSRYAAEKAGLTIVEQKIKPTDEDMSAQVAAFKKAGVKAVLVSAGPRQAASLVGVAAAGGLNVPVVGNNSAFAPQLLDTQAGPALRKDYYVAASTLPIGSKEPEPSRLAREYARAYPDDVLDNGVAAGWSAASAFGAALKRACDDKDLTRQGVVDALLSLDAYDSGFGIRHDFSDPNLPSTRESFVLKPDAGVEGGLTVYREAAASKNAEAFSFEK</sequence>
<dbReference type="RefSeq" id="WP_425583670.1">
    <property type="nucleotide sequence ID" value="NZ_BAAASZ010000026.1"/>
</dbReference>
<proteinExistence type="inferred from homology"/>
<gene>
    <name evidence="5" type="ORF">GCM10010405_37660</name>
</gene>
<dbReference type="PANTHER" id="PTHR47235">
    <property type="entry name" value="BLR6548 PROTEIN"/>
    <property type="match status" value="1"/>
</dbReference>
<organism evidence="5 6">
    <name type="scientific">Streptomyces macrosporus</name>
    <dbReference type="NCBI Taxonomy" id="44032"/>
    <lineage>
        <taxon>Bacteria</taxon>
        <taxon>Bacillati</taxon>
        <taxon>Actinomycetota</taxon>
        <taxon>Actinomycetes</taxon>
        <taxon>Kitasatosporales</taxon>
        <taxon>Streptomycetaceae</taxon>
        <taxon>Streptomyces</taxon>
    </lineage>
</organism>
<feature type="signal peptide" evidence="3">
    <location>
        <begin position="1"/>
        <end position="27"/>
    </location>
</feature>
<dbReference type="EMBL" id="BAAASZ010000026">
    <property type="protein sequence ID" value="GAA2450512.1"/>
    <property type="molecule type" value="Genomic_DNA"/>
</dbReference>
<dbReference type="PANTHER" id="PTHR47235:SF1">
    <property type="entry name" value="BLR6548 PROTEIN"/>
    <property type="match status" value="1"/>
</dbReference>
<feature type="domain" description="Leucine-binding protein" evidence="4">
    <location>
        <begin position="51"/>
        <end position="381"/>
    </location>
</feature>
<keyword evidence="2 3" id="KW-0732">Signal</keyword>
<evidence type="ECO:0000313" key="6">
    <source>
        <dbReference type="Proteomes" id="UP001501638"/>
    </source>
</evidence>
<dbReference type="Proteomes" id="UP001501638">
    <property type="component" value="Unassembled WGS sequence"/>
</dbReference>
<accession>A0ABN3K609</accession>
<dbReference type="InterPro" id="IPR028082">
    <property type="entry name" value="Peripla_BP_I"/>
</dbReference>
<evidence type="ECO:0000256" key="1">
    <source>
        <dbReference type="ARBA" id="ARBA00010062"/>
    </source>
</evidence>
<reference evidence="5 6" key="1">
    <citation type="journal article" date="2019" name="Int. J. Syst. Evol. Microbiol.">
        <title>The Global Catalogue of Microorganisms (GCM) 10K type strain sequencing project: providing services to taxonomists for standard genome sequencing and annotation.</title>
        <authorList>
            <consortium name="The Broad Institute Genomics Platform"/>
            <consortium name="The Broad Institute Genome Sequencing Center for Infectious Disease"/>
            <person name="Wu L."/>
            <person name="Ma J."/>
        </authorList>
    </citation>
    <scope>NUCLEOTIDE SEQUENCE [LARGE SCALE GENOMIC DNA]</scope>
    <source>
        <strain evidence="5 6">JCM 6305</strain>
    </source>
</reference>